<dbReference type="InterPro" id="IPR011990">
    <property type="entry name" value="TPR-like_helical_dom_sf"/>
</dbReference>
<dbReference type="Gene3D" id="3.40.50.300">
    <property type="entry name" value="P-loop containing nucleotide triphosphate hydrolases"/>
    <property type="match status" value="1"/>
</dbReference>
<comment type="caution">
    <text evidence="3">The sequence shown here is derived from an EMBL/GenBank/DDBJ whole genome shotgun (WGS) entry which is preliminary data.</text>
</comment>
<dbReference type="SUPFAM" id="SSF52540">
    <property type="entry name" value="P-loop containing nucleoside triphosphate hydrolases"/>
    <property type="match status" value="1"/>
</dbReference>
<keyword evidence="4" id="KW-1185">Reference proteome</keyword>
<dbReference type="PANTHER" id="PTHR10039:SF17">
    <property type="entry name" value="FUNGAL STAND N-TERMINAL GOODBYE DOMAIN-CONTAINING PROTEIN-RELATED"/>
    <property type="match status" value="1"/>
</dbReference>
<dbReference type="Pfam" id="PF24883">
    <property type="entry name" value="NPHP3_N"/>
    <property type="match status" value="1"/>
</dbReference>
<dbReference type="SUPFAM" id="SSF48452">
    <property type="entry name" value="TPR-like"/>
    <property type="match status" value="1"/>
</dbReference>
<name>A0A9W8JFA6_9AGAR</name>
<organism evidence="3 4">
    <name type="scientific">Candolleomyces eurysporus</name>
    <dbReference type="NCBI Taxonomy" id="2828524"/>
    <lineage>
        <taxon>Eukaryota</taxon>
        <taxon>Fungi</taxon>
        <taxon>Dikarya</taxon>
        <taxon>Basidiomycota</taxon>
        <taxon>Agaricomycotina</taxon>
        <taxon>Agaricomycetes</taxon>
        <taxon>Agaricomycetidae</taxon>
        <taxon>Agaricales</taxon>
        <taxon>Agaricineae</taxon>
        <taxon>Psathyrellaceae</taxon>
        <taxon>Candolleomyces</taxon>
    </lineage>
</organism>
<gene>
    <name evidence="3" type="ORF">H1R20_g7289</name>
</gene>
<reference evidence="3" key="1">
    <citation type="submission" date="2022-06" db="EMBL/GenBank/DDBJ databases">
        <title>Genome Sequence of Candolleomyces eurysporus.</title>
        <authorList>
            <person name="Buettner E."/>
        </authorList>
    </citation>
    <scope>NUCLEOTIDE SEQUENCE</scope>
    <source>
        <strain evidence="3">VTCC 930004</strain>
    </source>
</reference>
<evidence type="ECO:0000313" key="3">
    <source>
        <dbReference type="EMBL" id="KAJ2929785.1"/>
    </source>
</evidence>
<dbReference type="Pfam" id="PF13374">
    <property type="entry name" value="TPR_10"/>
    <property type="match status" value="1"/>
</dbReference>
<proteinExistence type="predicted"/>
<evidence type="ECO:0000256" key="1">
    <source>
        <dbReference type="ARBA" id="ARBA00022737"/>
    </source>
</evidence>
<dbReference type="PANTHER" id="PTHR10039">
    <property type="entry name" value="AMELOGENIN"/>
    <property type="match status" value="1"/>
</dbReference>
<sequence length="776" mass="87528">MSRVTFVNIMYLWKRGVSLDFGYEFQTVDTIDEGLFELLRPIKDASHTRDRKRSPPDSACIAGTRKGVIEWIIAWVSSSVILLIKKQHILWVYGYAGCGKSAIAQEISEQVQDGGRLLATFFFCRNAGDRSKIGRLPNTLASQMATSLPDTVPFIEAAVKADPELLQVESPFSLSARLQRLVYKPFKAASSQVSLAKLFRSTPYLIIVDGLDECDDKEGVQEFITTTLKFFKKHPSIPLRILITSRVEQHIHSCLAADSGVILKDLADHCSRDDIVEFMRVVFEAETRSNPVIQAYVRQNGPWPSRTDSKTLVNHIGGSFIFAATLFRFIFHGLGSSGDYSTPMDRFPLALTIDPGLDGLYSATLARSEHIPHFSDIISTIVLLERPLSISGIAELLDIQAHEVVCVLIDLQAIIQLPGTDDAPVIFYHTSLRDFLTNESRSGRFFVGPTFHMRLCTLCVACRLKTYRQTPRVKPQRSKFTAAVQYSFDLGEYTHRNLGEWTRAEAVPELYKLIQLRRNILEVVPDRERGGELHNLGCEIKSLFDHSESVSHIEEAISVLREALDLRPNPHPNRHWSLYHLGCALNSLFDQSKSVSHIEEAISVHREALNLKPHPHPDRHLSLYYLGLAFYSHFMETGSIGNFDEAVSLSREALAHNLDTPSSRPDTLVWLITYLIPRYAETQSTGDLDDAIMYTHELVVKHFLQGHERRGWALDNLRSQLQLRFNATGNQDNLDAISELEEEIIELGLAALPSSFPARLTHRVDDSFIHAYHEDA</sequence>
<protein>
    <recommendedName>
        <fullName evidence="2">Nephrocystin 3-like N-terminal domain-containing protein</fullName>
    </recommendedName>
</protein>
<feature type="domain" description="Nephrocystin 3-like N-terminal" evidence="2">
    <location>
        <begin position="85"/>
        <end position="246"/>
    </location>
</feature>
<dbReference type="AlphaFoldDB" id="A0A9W8JFA6"/>
<dbReference type="OrthoDB" id="3027122at2759"/>
<keyword evidence="1" id="KW-0677">Repeat</keyword>
<dbReference type="Gene3D" id="1.25.40.10">
    <property type="entry name" value="Tetratricopeptide repeat domain"/>
    <property type="match status" value="1"/>
</dbReference>
<evidence type="ECO:0000259" key="2">
    <source>
        <dbReference type="Pfam" id="PF24883"/>
    </source>
</evidence>
<dbReference type="EMBL" id="JANBPK010000858">
    <property type="protein sequence ID" value="KAJ2929785.1"/>
    <property type="molecule type" value="Genomic_DNA"/>
</dbReference>
<evidence type="ECO:0000313" key="4">
    <source>
        <dbReference type="Proteomes" id="UP001140091"/>
    </source>
</evidence>
<dbReference type="InterPro" id="IPR056884">
    <property type="entry name" value="NPHP3-like_N"/>
</dbReference>
<dbReference type="InterPro" id="IPR027417">
    <property type="entry name" value="P-loop_NTPase"/>
</dbReference>
<accession>A0A9W8JFA6</accession>
<feature type="non-terminal residue" evidence="3">
    <location>
        <position position="776"/>
    </location>
</feature>
<dbReference type="Proteomes" id="UP001140091">
    <property type="component" value="Unassembled WGS sequence"/>
</dbReference>